<organism evidence="2 3">
    <name type="scientific">Forsythia ovata</name>
    <dbReference type="NCBI Taxonomy" id="205694"/>
    <lineage>
        <taxon>Eukaryota</taxon>
        <taxon>Viridiplantae</taxon>
        <taxon>Streptophyta</taxon>
        <taxon>Embryophyta</taxon>
        <taxon>Tracheophyta</taxon>
        <taxon>Spermatophyta</taxon>
        <taxon>Magnoliopsida</taxon>
        <taxon>eudicotyledons</taxon>
        <taxon>Gunneridae</taxon>
        <taxon>Pentapetalae</taxon>
        <taxon>asterids</taxon>
        <taxon>lamiids</taxon>
        <taxon>Lamiales</taxon>
        <taxon>Oleaceae</taxon>
        <taxon>Forsythieae</taxon>
        <taxon>Forsythia</taxon>
    </lineage>
</organism>
<feature type="compositionally biased region" description="Basic and acidic residues" evidence="1">
    <location>
        <begin position="1"/>
        <end position="10"/>
    </location>
</feature>
<evidence type="ECO:0000313" key="3">
    <source>
        <dbReference type="Proteomes" id="UP001604277"/>
    </source>
</evidence>
<reference evidence="3" key="1">
    <citation type="submission" date="2024-07" db="EMBL/GenBank/DDBJ databases">
        <title>Two chromosome-level genome assemblies of Korean endemic species Abeliophyllum distichum and Forsythia ovata (Oleaceae).</title>
        <authorList>
            <person name="Jang H."/>
        </authorList>
    </citation>
    <scope>NUCLEOTIDE SEQUENCE [LARGE SCALE GENOMIC DNA]</scope>
</reference>
<accession>A0ABD1UTQ8</accession>
<comment type="caution">
    <text evidence="2">The sequence shown here is derived from an EMBL/GenBank/DDBJ whole genome shotgun (WGS) entry which is preliminary data.</text>
</comment>
<gene>
    <name evidence="2" type="ORF">Fot_20654</name>
</gene>
<keyword evidence="3" id="KW-1185">Reference proteome</keyword>
<feature type="region of interest" description="Disordered" evidence="1">
    <location>
        <begin position="1"/>
        <end position="69"/>
    </location>
</feature>
<evidence type="ECO:0000313" key="2">
    <source>
        <dbReference type="EMBL" id="KAL2528053.1"/>
    </source>
</evidence>
<dbReference type="AlphaFoldDB" id="A0ABD1UTQ8"/>
<protein>
    <submittedName>
        <fullName evidence="2">HECT domain-containing protein</fullName>
    </submittedName>
</protein>
<proteinExistence type="predicted"/>
<sequence>METRSQKRAEANTSAVPSSSSFGPTTRATKRAHISASNAATVSSSTTSTISTRSRVVTRSKDSVVSSTLMDPTPKPLLSLLQQFVVAVEKILTIKILITKITPIQIKARRKSMKAGLGIEIEKLKRAQG</sequence>
<dbReference type="Proteomes" id="UP001604277">
    <property type="component" value="Unassembled WGS sequence"/>
</dbReference>
<name>A0ABD1UTQ8_9LAMI</name>
<evidence type="ECO:0000256" key="1">
    <source>
        <dbReference type="SAM" id="MobiDB-lite"/>
    </source>
</evidence>
<dbReference type="EMBL" id="JBFOLJ010000006">
    <property type="protein sequence ID" value="KAL2528053.1"/>
    <property type="molecule type" value="Genomic_DNA"/>
</dbReference>
<feature type="compositionally biased region" description="Polar residues" evidence="1">
    <location>
        <begin position="11"/>
        <end position="27"/>
    </location>
</feature>
<feature type="compositionally biased region" description="Low complexity" evidence="1">
    <location>
        <begin position="35"/>
        <end position="68"/>
    </location>
</feature>